<dbReference type="InterPro" id="IPR001765">
    <property type="entry name" value="Carbonic_anhydrase"/>
</dbReference>
<proteinExistence type="inferred from homology"/>
<comment type="caution">
    <text evidence="8">The sequence shown here is derived from an EMBL/GenBank/DDBJ whole genome shotgun (WGS) entry which is preliminary data.</text>
</comment>
<dbReference type="InterPro" id="IPR036874">
    <property type="entry name" value="Carbonic_anhydrase_sf"/>
</dbReference>
<evidence type="ECO:0000256" key="2">
    <source>
        <dbReference type="ARBA" id="ARBA00012925"/>
    </source>
</evidence>
<evidence type="ECO:0000313" key="9">
    <source>
        <dbReference type="Proteomes" id="UP001183619"/>
    </source>
</evidence>
<dbReference type="PANTHER" id="PTHR11002:SF79">
    <property type="entry name" value="CARBONIC ANHYDRASE 2"/>
    <property type="match status" value="1"/>
</dbReference>
<dbReference type="PANTHER" id="PTHR11002">
    <property type="entry name" value="CARBONIC ANHYDRASE"/>
    <property type="match status" value="1"/>
</dbReference>
<evidence type="ECO:0000256" key="6">
    <source>
        <dbReference type="ARBA" id="ARBA00048348"/>
    </source>
</evidence>
<comment type="function">
    <text evidence="7">Reversible hydration of carbon dioxide.</text>
</comment>
<evidence type="ECO:0000256" key="3">
    <source>
        <dbReference type="ARBA" id="ARBA00022833"/>
    </source>
</evidence>
<dbReference type="InterPro" id="IPR015892">
    <property type="entry name" value="Carbonic_anhydrase_CS"/>
</dbReference>
<name>A0ABU2B7P4_9CORY</name>
<dbReference type="SMART" id="SM00947">
    <property type="entry name" value="Pro_CA"/>
    <property type="match status" value="1"/>
</dbReference>
<evidence type="ECO:0000256" key="4">
    <source>
        <dbReference type="ARBA" id="ARBA00023239"/>
    </source>
</evidence>
<dbReference type="CDD" id="cd03378">
    <property type="entry name" value="beta_CA_cladeC"/>
    <property type="match status" value="1"/>
</dbReference>
<keyword evidence="3 7" id="KW-0862">Zinc</keyword>
<evidence type="ECO:0000313" key="8">
    <source>
        <dbReference type="EMBL" id="MDR7353803.1"/>
    </source>
</evidence>
<accession>A0ABU2B7P4</accession>
<dbReference type="Proteomes" id="UP001183619">
    <property type="component" value="Unassembled WGS sequence"/>
</dbReference>
<dbReference type="Gene3D" id="3.40.1050.10">
    <property type="entry name" value="Carbonic anhydrase"/>
    <property type="match status" value="1"/>
</dbReference>
<dbReference type="SUPFAM" id="SSF53056">
    <property type="entry name" value="beta-carbonic anhydrase, cab"/>
    <property type="match status" value="1"/>
</dbReference>
<keyword evidence="9" id="KW-1185">Reference proteome</keyword>
<dbReference type="EMBL" id="JAVDYF010000001">
    <property type="protein sequence ID" value="MDR7353803.1"/>
    <property type="molecule type" value="Genomic_DNA"/>
</dbReference>
<comment type="similarity">
    <text evidence="1 7">Belongs to the beta-class carbonic anhydrase family.</text>
</comment>
<dbReference type="Pfam" id="PF00484">
    <property type="entry name" value="Pro_CA"/>
    <property type="match status" value="1"/>
</dbReference>
<organism evidence="8 9">
    <name type="scientific">Corynebacterium felinum</name>
    <dbReference type="NCBI Taxonomy" id="131318"/>
    <lineage>
        <taxon>Bacteria</taxon>
        <taxon>Bacillati</taxon>
        <taxon>Actinomycetota</taxon>
        <taxon>Actinomycetes</taxon>
        <taxon>Mycobacteriales</taxon>
        <taxon>Corynebacteriaceae</taxon>
        <taxon>Corynebacterium</taxon>
    </lineage>
</organism>
<sequence length="205" mass="21921">MNDIARDPKAVWLGLLEGNRRFAEGVPVHPNQSVSRREQLQMGQAPRAAILTCGDSRVPVELLFDVGLGDLFVVRTAGEVVDSAVLASLEFAVAELGVEVLVVLGHESCGAVGATAKVVLDGEDVPIGHQRTIVEQIAPSILEAKSKGGHSAEHFERAHAHAILRKIMQVSPVINTAVDKGRTAVVAGRYRLKDGRVETVWTEGV</sequence>
<dbReference type="GO" id="GO:0004089">
    <property type="term" value="F:carbonate dehydratase activity"/>
    <property type="evidence" value="ECO:0007669"/>
    <property type="project" value="UniProtKB-EC"/>
</dbReference>
<gene>
    <name evidence="8" type="ORF">J2S37_000341</name>
</gene>
<dbReference type="PROSITE" id="PS00705">
    <property type="entry name" value="PROK_CO2_ANHYDRASE_2"/>
    <property type="match status" value="1"/>
</dbReference>
<evidence type="ECO:0000256" key="7">
    <source>
        <dbReference type="RuleBase" id="RU003956"/>
    </source>
</evidence>
<evidence type="ECO:0000256" key="5">
    <source>
        <dbReference type="ARBA" id="ARBA00024993"/>
    </source>
</evidence>
<dbReference type="EC" id="4.2.1.1" evidence="2 7"/>
<dbReference type="RefSeq" id="WP_277105116.1">
    <property type="nucleotide sequence ID" value="NZ_BAAAJS010000044.1"/>
</dbReference>
<protein>
    <recommendedName>
        <fullName evidence="2 7">Carbonic anhydrase</fullName>
        <ecNumber evidence="2 7">4.2.1.1</ecNumber>
    </recommendedName>
    <alternativeName>
        <fullName evidence="7">Carbonate dehydratase</fullName>
    </alternativeName>
</protein>
<reference evidence="8 9" key="1">
    <citation type="submission" date="2023-07" db="EMBL/GenBank/DDBJ databases">
        <title>Sequencing the genomes of 1000 actinobacteria strains.</title>
        <authorList>
            <person name="Klenk H.-P."/>
        </authorList>
    </citation>
    <scope>NUCLEOTIDE SEQUENCE [LARGE SCALE GENOMIC DNA]</scope>
    <source>
        <strain evidence="8 9">DSM 44508</strain>
    </source>
</reference>
<comment type="function">
    <text evidence="5">Catalyzes the reversible hydration of carbon dioxide to form bicarbonate.</text>
</comment>
<evidence type="ECO:0000256" key="1">
    <source>
        <dbReference type="ARBA" id="ARBA00006217"/>
    </source>
</evidence>
<comment type="catalytic activity">
    <reaction evidence="6 7">
        <text>hydrogencarbonate + H(+) = CO2 + H2O</text>
        <dbReference type="Rhea" id="RHEA:10748"/>
        <dbReference type="ChEBI" id="CHEBI:15377"/>
        <dbReference type="ChEBI" id="CHEBI:15378"/>
        <dbReference type="ChEBI" id="CHEBI:16526"/>
        <dbReference type="ChEBI" id="CHEBI:17544"/>
        <dbReference type="EC" id="4.2.1.1"/>
    </reaction>
</comment>
<keyword evidence="4 7" id="KW-0456">Lyase</keyword>